<proteinExistence type="predicted"/>
<dbReference type="Proteomes" id="UP001152320">
    <property type="component" value="Unassembled WGS sequence"/>
</dbReference>
<dbReference type="AlphaFoldDB" id="A0A9Q1BA20"/>
<comment type="caution">
    <text evidence="1">The sequence shown here is derived from an EMBL/GenBank/DDBJ whole genome shotgun (WGS) entry which is preliminary data.</text>
</comment>
<dbReference type="OrthoDB" id="6617004at2759"/>
<dbReference type="EMBL" id="JAIZAY010002115">
    <property type="protein sequence ID" value="KAJ8017404.1"/>
    <property type="molecule type" value="Genomic_DNA"/>
</dbReference>
<accession>A0A9Q1BA20</accession>
<reference evidence="1" key="1">
    <citation type="submission" date="2021-10" db="EMBL/GenBank/DDBJ databases">
        <title>Tropical sea cucumber genome reveals ecological adaptation and Cuvierian tubules defense mechanism.</title>
        <authorList>
            <person name="Chen T."/>
        </authorList>
    </citation>
    <scope>NUCLEOTIDE SEQUENCE</scope>
    <source>
        <strain evidence="1">Nanhai2018</strain>
        <tissue evidence="1">Muscle</tissue>
    </source>
</reference>
<evidence type="ECO:0000313" key="1">
    <source>
        <dbReference type="EMBL" id="KAJ8017404.1"/>
    </source>
</evidence>
<dbReference type="InterPro" id="IPR012337">
    <property type="entry name" value="RNaseH-like_sf"/>
</dbReference>
<sequence length="190" mass="21553">MFKIAQSDIQQEIKDTKFLAVISDDTTDVSNHLQNVGILRYLVSGQVVERFWSFCSMKQGDAVSIANVIDACLSRVLPNAEDKSKLIAQFYDGASVMSGLEYGVQSIVKQSYPHAHYVNCYAHQLNLVLQQAVSQVFQIRLFFANLSGFSVFFTRSPKRVAFLDKSVGRRLPRSVKTRWNFQSRLVLTVY</sequence>
<name>A0A9Q1BA20_HOLLE</name>
<protein>
    <recommendedName>
        <fullName evidence="3">DUF4371 domain-containing protein</fullName>
    </recommendedName>
</protein>
<evidence type="ECO:0008006" key="3">
    <source>
        <dbReference type="Google" id="ProtNLM"/>
    </source>
</evidence>
<dbReference type="PANTHER" id="PTHR45749">
    <property type="match status" value="1"/>
</dbReference>
<keyword evidence="2" id="KW-1185">Reference proteome</keyword>
<dbReference type="SUPFAM" id="SSF53098">
    <property type="entry name" value="Ribonuclease H-like"/>
    <property type="match status" value="1"/>
</dbReference>
<evidence type="ECO:0000313" key="2">
    <source>
        <dbReference type="Proteomes" id="UP001152320"/>
    </source>
</evidence>
<organism evidence="1 2">
    <name type="scientific">Holothuria leucospilota</name>
    <name type="common">Black long sea cucumber</name>
    <name type="synonym">Mertensiothuria leucospilota</name>
    <dbReference type="NCBI Taxonomy" id="206669"/>
    <lineage>
        <taxon>Eukaryota</taxon>
        <taxon>Metazoa</taxon>
        <taxon>Echinodermata</taxon>
        <taxon>Eleutherozoa</taxon>
        <taxon>Echinozoa</taxon>
        <taxon>Holothuroidea</taxon>
        <taxon>Aspidochirotacea</taxon>
        <taxon>Aspidochirotida</taxon>
        <taxon>Holothuriidae</taxon>
        <taxon>Holothuria</taxon>
    </lineage>
</organism>
<gene>
    <name evidence="1" type="ORF">HOLleu_45217</name>
</gene>
<dbReference type="PANTHER" id="PTHR45749:SF28">
    <property type="entry name" value="ZINC FINGER MYM-TYPE PROTEIN 1-LIKE-RELATED"/>
    <property type="match status" value="1"/>
</dbReference>